<evidence type="ECO:0000313" key="2">
    <source>
        <dbReference type="Proteomes" id="UP000596661"/>
    </source>
</evidence>
<dbReference type="Gene3D" id="3.40.50.1240">
    <property type="entry name" value="Phosphoglycerate mutase-like"/>
    <property type="match status" value="1"/>
</dbReference>
<organism evidence="1 2">
    <name type="scientific">Cannabis sativa</name>
    <name type="common">Hemp</name>
    <name type="synonym">Marijuana</name>
    <dbReference type="NCBI Taxonomy" id="3483"/>
    <lineage>
        <taxon>Eukaryota</taxon>
        <taxon>Viridiplantae</taxon>
        <taxon>Streptophyta</taxon>
        <taxon>Embryophyta</taxon>
        <taxon>Tracheophyta</taxon>
        <taxon>Spermatophyta</taxon>
        <taxon>Magnoliopsida</taxon>
        <taxon>eudicotyledons</taxon>
        <taxon>Gunneridae</taxon>
        <taxon>Pentapetalae</taxon>
        <taxon>rosids</taxon>
        <taxon>fabids</taxon>
        <taxon>Rosales</taxon>
        <taxon>Cannabaceae</taxon>
        <taxon>Cannabis</taxon>
    </lineage>
</organism>
<sequence>MDEGSTARIGLSVYPLHRTKTLHLVRHAEGVHNEAIRRKDPKQYFDAQLTPLGWKQDYANSNGSVRR</sequence>
<dbReference type="EnsemblPlants" id="evm.model.05.1821">
    <property type="protein sequence ID" value="cds.evm.model.05.1821"/>
    <property type="gene ID" value="evm.TU.05.1821"/>
</dbReference>
<dbReference type="Gramene" id="evm.model.05.1821">
    <property type="protein sequence ID" value="cds.evm.model.05.1821"/>
    <property type="gene ID" value="evm.TU.05.1821"/>
</dbReference>
<dbReference type="SUPFAM" id="SSF53254">
    <property type="entry name" value="Phosphoglycerate mutase-like"/>
    <property type="match status" value="1"/>
</dbReference>
<accession>A0A803PN12</accession>
<dbReference type="InterPro" id="IPR029033">
    <property type="entry name" value="His_PPase_superfam"/>
</dbReference>
<evidence type="ECO:0000313" key="1">
    <source>
        <dbReference type="EnsemblPlants" id="cds.evm.model.05.1821"/>
    </source>
</evidence>
<dbReference type="Proteomes" id="UP000596661">
    <property type="component" value="Chromosome 5"/>
</dbReference>
<reference evidence="1" key="2">
    <citation type="submission" date="2021-03" db="UniProtKB">
        <authorList>
            <consortium name="EnsemblPlants"/>
        </authorList>
    </citation>
    <scope>IDENTIFICATION</scope>
</reference>
<keyword evidence="2" id="KW-1185">Reference proteome</keyword>
<name>A0A803PN12_CANSA</name>
<reference evidence="1" key="1">
    <citation type="submission" date="2018-11" db="EMBL/GenBank/DDBJ databases">
        <authorList>
            <person name="Grassa J C."/>
        </authorList>
    </citation>
    <scope>NUCLEOTIDE SEQUENCE [LARGE SCALE GENOMIC DNA]</scope>
</reference>
<protein>
    <recommendedName>
        <fullName evidence="3">Phosphoglycerate mutase-like protein</fullName>
    </recommendedName>
</protein>
<dbReference type="EMBL" id="UZAU01000547">
    <property type="status" value="NOT_ANNOTATED_CDS"/>
    <property type="molecule type" value="Genomic_DNA"/>
</dbReference>
<proteinExistence type="predicted"/>
<evidence type="ECO:0008006" key="3">
    <source>
        <dbReference type="Google" id="ProtNLM"/>
    </source>
</evidence>
<dbReference type="AlphaFoldDB" id="A0A803PN12"/>